<organism evidence="6 7">
    <name type="scientific">Hyperthermus butylicus (strain DSM 5456 / JCM 9403 / PLM1-5)</name>
    <dbReference type="NCBI Taxonomy" id="415426"/>
    <lineage>
        <taxon>Archaea</taxon>
        <taxon>Thermoproteota</taxon>
        <taxon>Thermoprotei</taxon>
        <taxon>Desulfurococcales</taxon>
        <taxon>Pyrodictiaceae</taxon>
        <taxon>Hyperthermus</taxon>
    </lineage>
</organism>
<dbReference type="KEGG" id="hbu:Hbut_1668"/>
<protein>
    <recommendedName>
        <fullName evidence="5">Probable membrane transporter protein</fullName>
    </recommendedName>
</protein>
<accession>A2BNC0</accession>
<keyword evidence="7" id="KW-1185">Reference proteome</keyword>
<gene>
    <name evidence="6" type="ordered locus">Hbut_1668</name>
</gene>
<dbReference type="Pfam" id="PF01925">
    <property type="entry name" value="TauE"/>
    <property type="match status" value="1"/>
</dbReference>
<keyword evidence="2 5" id="KW-0812">Transmembrane</keyword>
<dbReference type="STRING" id="415426.Hbut_1668"/>
<dbReference type="eggNOG" id="arCOG02050">
    <property type="taxonomic scope" value="Archaea"/>
</dbReference>
<evidence type="ECO:0000256" key="4">
    <source>
        <dbReference type="ARBA" id="ARBA00023136"/>
    </source>
</evidence>
<dbReference type="Proteomes" id="UP000002593">
    <property type="component" value="Chromosome"/>
</dbReference>
<dbReference type="RefSeq" id="WP_011822799.1">
    <property type="nucleotide sequence ID" value="NC_008818.1"/>
</dbReference>
<comment type="subcellular location">
    <subcellularLocation>
        <location evidence="5">Cell membrane</location>
        <topology evidence="5">Multi-pass membrane protein</topology>
    </subcellularLocation>
    <subcellularLocation>
        <location evidence="1">Membrane</location>
        <topology evidence="1">Multi-pass membrane protein</topology>
    </subcellularLocation>
</comment>
<name>A2BNC0_HYPBU</name>
<proteinExistence type="inferred from homology"/>
<evidence type="ECO:0000256" key="2">
    <source>
        <dbReference type="ARBA" id="ARBA00022692"/>
    </source>
</evidence>
<evidence type="ECO:0000313" key="6">
    <source>
        <dbReference type="EMBL" id="ABM81481.1"/>
    </source>
</evidence>
<sequence length="255" mass="26032">MDVAVLAVPLVGVVAGFVGTLLGIGGGAIMVPALVLLGVPVKVAAPASLVAILGTSLGGIRRLFRRGLVDVMLAVFLETASGLGALVGVIAVGRLTEGFLRGLLGIVLIVSGFLLLTTRRKLSSTIEAYRRSIVRLIASWIVALMAGFASATLGIGGGVFKVPVLVFILGLGLKHAVATSKLMVGITAAVGVIGHFIAGRVDFLLALPLLAGTYTGASIGSRILVKLRVKTLQGIAVAYHIAMGLYMLVQAMSKG</sequence>
<dbReference type="EMBL" id="CP000493">
    <property type="protein sequence ID" value="ABM81481.1"/>
    <property type="molecule type" value="Genomic_DNA"/>
</dbReference>
<feature type="transmembrane region" description="Helical" evidence="5">
    <location>
        <begin position="231"/>
        <end position="249"/>
    </location>
</feature>
<feature type="transmembrane region" description="Helical" evidence="5">
    <location>
        <begin position="7"/>
        <end position="37"/>
    </location>
</feature>
<feature type="transmembrane region" description="Helical" evidence="5">
    <location>
        <begin position="180"/>
        <end position="198"/>
    </location>
</feature>
<reference evidence="6 7" key="1">
    <citation type="journal article" date="2007" name="Archaea">
        <title>The genome of Hyperthermus butylicus: a sulfur-reducing, peptide fermenting, neutrophilic Crenarchaeote growing up to 108 degrees C.</title>
        <authorList>
            <person name="Brugger K."/>
            <person name="Chen L."/>
            <person name="Stark M."/>
            <person name="Zibat A."/>
            <person name="Redder P."/>
            <person name="Ruepp A."/>
            <person name="Awayez M."/>
            <person name="She Q."/>
            <person name="Garrett R.A."/>
            <person name="Klenk H.P."/>
        </authorList>
    </citation>
    <scope>NUCLEOTIDE SEQUENCE [LARGE SCALE GENOMIC DNA]</scope>
    <source>
        <strain evidence="7">DSM 5456 / JCM 9403 / PLM1-5</strain>
    </source>
</reference>
<keyword evidence="3 5" id="KW-1133">Transmembrane helix</keyword>
<evidence type="ECO:0000313" key="7">
    <source>
        <dbReference type="Proteomes" id="UP000002593"/>
    </source>
</evidence>
<dbReference type="AlphaFoldDB" id="A2BNC0"/>
<dbReference type="EnsemblBacteria" id="ABM81481">
    <property type="protein sequence ID" value="ABM81481"/>
    <property type="gene ID" value="Hbut_1668"/>
</dbReference>
<evidence type="ECO:0000256" key="3">
    <source>
        <dbReference type="ARBA" id="ARBA00022989"/>
    </source>
</evidence>
<feature type="transmembrane region" description="Helical" evidence="5">
    <location>
        <begin position="98"/>
        <end position="116"/>
    </location>
</feature>
<dbReference type="InterPro" id="IPR051598">
    <property type="entry name" value="TSUP/Inactive_protease-like"/>
</dbReference>
<keyword evidence="4 5" id="KW-0472">Membrane</keyword>
<evidence type="ECO:0000256" key="5">
    <source>
        <dbReference type="RuleBase" id="RU363041"/>
    </source>
</evidence>
<feature type="transmembrane region" description="Helical" evidence="5">
    <location>
        <begin position="71"/>
        <end position="92"/>
    </location>
</feature>
<dbReference type="OrthoDB" id="57092at2157"/>
<feature type="transmembrane region" description="Helical" evidence="5">
    <location>
        <begin position="205"/>
        <end position="225"/>
    </location>
</feature>
<dbReference type="PANTHER" id="PTHR43701:SF2">
    <property type="entry name" value="MEMBRANE TRANSPORTER PROTEIN YJNA-RELATED"/>
    <property type="match status" value="1"/>
</dbReference>
<keyword evidence="5" id="KW-1003">Cell membrane</keyword>
<dbReference type="PANTHER" id="PTHR43701">
    <property type="entry name" value="MEMBRANE TRANSPORTER PROTEIN MJ0441-RELATED"/>
    <property type="match status" value="1"/>
</dbReference>
<feature type="transmembrane region" description="Helical" evidence="5">
    <location>
        <begin position="43"/>
        <end position="64"/>
    </location>
</feature>
<dbReference type="HOGENOM" id="CLU_045498_5_2_2"/>
<dbReference type="GO" id="GO:0005886">
    <property type="term" value="C:plasma membrane"/>
    <property type="evidence" value="ECO:0007669"/>
    <property type="project" value="UniProtKB-SubCell"/>
</dbReference>
<evidence type="ECO:0000256" key="1">
    <source>
        <dbReference type="ARBA" id="ARBA00004141"/>
    </source>
</evidence>
<feature type="transmembrane region" description="Helical" evidence="5">
    <location>
        <begin position="137"/>
        <end position="160"/>
    </location>
</feature>
<comment type="similarity">
    <text evidence="5">Belongs to the 4-toluene sulfonate uptake permease (TSUP) (TC 2.A.102) family.</text>
</comment>
<dbReference type="GeneID" id="4782118"/>
<dbReference type="InterPro" id="IPR002781">
    <property type="entry name" value="TM_pro_TauE-like"/>
</dbReference>